<dbReference type="PANTHER" id="PTHR31151">
    <property type="entry name" value="PROLINE-TRNA LIGASE (DUF1680)"/>
    <property type="match status" value="1"/>
</dbReference>
<dbReference type="Pfam" id="PF07944">
    <property type="entry name" value="Beta-AFase-like_GH127_cat"/>
    <property type="match status" value="1"/>
</dbReference>
<name>Q2HCP9_CHAGB</name>
<organism evidence="5 6">
    <name type="scientific">Chaetomium globosum (strain ATCC 6205 / CBS 148.51 / DSM 1962 / NBRC 6347 / NRRL 1970)</name>
    <name type="common">Soil fungus</name>
    <dbReference type="NCBI Taxonomy" id="306901"/>
    <lineage>
        <taxon>Eukaryota</taxon>
        <taxon>Fungi</taxon>
        <taxon>Dikarya</taxon>
        <taxon>Ascomycota</taxon>
        <taxon>Pezizomycotina</taxon>
        <taxon>Sordariomycetes</taxon>
        <taxon>Sordariomycetidae</taxon>
        <taxon>Sordariales</taxon>
        <taxon>Chaetomiaceae</taxon>
        <taxon>Chaetomium</taxon>
    </lineage>
</organism>
<protein>
    <recommendedName>
        <fullName evidence="7">Secreted protein</fullName>
    </recommendedName>
</protein>
<feature type="region of interest" description="Disordered" evidence="1">
    <location>
        <begin position="755"/>
        <end position="797"/>
    </location>
</feature>
<dbReference type="EMBL" id="CH408029">
    <property type="protein sequence ID" value="EAQ93770.1"/>
    <property type="molecule type" value="Genomic_DNA"/>
</dbReference>
<dbReference type="InParanoid" id="Q2HCP9"/>
<evidence type="ECO:0000256" key="1">
    <source>
        <dbReference type="SAM" id="MobiDB-lite"/>
    </source>
</evidence>
<dbReference type="Proteomes" id="UP000001056">
    <property type="component" value="Unassembled WGS sequence"/>
</dbReference>
<evidence type="ECO:0000259" key="3">
    <source>
        <dbReference type="Pfam" id="PF07944"/>
    </source>
</evidence>
<feature type="domain" description="Non-reducing end beta-L-arabinofuranosidase-like GH127 middle" evidence="4">
    <location>
        <begin position="437"/>
        <end position="532"/>
    </location>
</feature>
<evidence type="ECO:0000256" key="2">
    <source>
        <dbReference type="SAM" id="SignalP"/>
    </source>
</evidence>
<dbReference type="Pfam" id="PF20736">
    <property type="entry name" value="Glyco_hydro127M"/>
    <property type="match status" value="1"/>
</dbReference>
<proteinExistence type="predicted"/>
<dbReference type="GeneID" id="4387489"/>
<evidence type="ECO:0000313" key="6">
    <source>
        <dbReference type="Proteomes" id="UP000001056"/>
    </source>
</evidence>
<dbReference type="VEuPathDB" id="FungiDB:CHGG_02005"/>
<gene>
    <name evidence="5" type="ORF">CHGG_02005</name>
</gene>
<feature type="domain" description="Non-reducing end beta-L-arabinofuranosidase-like GH127 catalytic" evidence="3">
    <location>
        <begin position="38"/>
        <end position="425"/>
    </location>
</feature>
<dbReference type="InterPro" id="IPR008928">
    <property type="entry name" value="6-hairpin_glycosidase_sf"/>
</dbReference>
<dbReference type="SUPFAM" id="SSF48208">
    <property type="entry name" value="Six-hairpin glycosidases"/>
    <property type="match status" value="1"/>
</dbReference>
<dbReference type="OMA" id="PNAIAGY"/>
<feature type="chain" id="PRO_5004209131" description="Secreted protein" evidence="2">
    <location>
        <begin position="25"/>
        <end position="797"/>
    </location>
</feature>
<sequence>MLSSSLAGLLLQVGLLAGVQPAAAQTSGPQPFDLSTISLTNSRWMDNQNRTVSYLKWVDVNRLLYNFRANHRLSTQGASANGGWDAPNFPFRTHAQGHYLTAWAFCYASLRDTECRDRAAYFVAELAKCQKNNGAAGFSAGYLSGFPESEFAALEARTLNNGNVPYYAIHKTMAGLLDVWRHLGDTNARDVLLALAGWVDSRTGKLSYQQMQSMLGTEFGGMNDVLADLHKQTKDERWLKVAQRFDHAAVFDPLAAGRDQLNGLHANTQVPKWIGAALEYKATGSTRYRDIAKNAWELTVGAHTYAIGGNSQAEHFRPPNAIAGYLQKDTAEACNTYNMLRLTRELWPLDAASTAYFDFYERALLNHLLGQQDPASHHGHVTYFTPLNPGGRRGVGPAWGGGTWSTDYDSFWCCQGTALETNTKLMDSIYFHDEAALFVNLFTPSVLKWAAQNVTVTQATDFPAGDTTTLTIGGQPGESWDLFVRIPSWTTDQAEISVNGEKANIDTKPGTYAVIQDRAWKAGDKVTVRLPMTLRTVPANDNPNVAAVAYGPVVLSGDYGSASLSSMPTLSLDSVRREGSGGLTFTATAGGKTVKLKPFYDAHGINYNVPADDFDHQQETTGGFRGQDLPSVPNVGRSKWGVLDLFRNGTLRRHDGLSKAKSSLLIQIRTGAIGLRDFLFNYTGSPGGSDSCLRVWRRTRDCRTPGSVMFSPTVDSKMGENWDSDTTGLLLCSTRHQSHDCTAREEDPRLADGLGEAADVQLSQEARAGSGGLKRPRPEARRPPLFVYADSPERIVP</sequence>
<keyword evidence="6" id="KW-1185">Reference proteome</keyword>
<feature type="signal peptide" evidence="2">
    <location>
        <begin position="1"/>
        <end position="24"/>
    </location>
</feature>
<accession>Q2HCP9</accession>
<keyword evidence="2" id="KW-0732">Signal</keyword>
<dbReference type="InterPro" id="IPR049046">
    <property type="entry name" value="Beta-AFase-like_GH127_middle"/>
</dbReference>
<reference evidence="6" key="1">
    <citation type="journal article" date="2015" name="Genome Announc.">
        <title>Draft genome sequence of the cellulolytic fungus Chaetomium globosum.</title>
        <authorList>
            <person name="Cuomo C.A."/>
            <person name="Untereiner W.A."/>
            <person name="Ma L.-J."/>
            <person name="Grabherr M."/>
            <person name="Birren B.W."/>
        </authorList>
    </citation>
    <scope>NUCLEOTIDE SEQUENCE [LARGE SCALE GENOMIC DNA]</scope>
    <source>
        <strain evidence="6">ATCC 6205 / CBS 148.51 / DSM 1962 / NBRC 6347 / NRRL 1970</strain>
    </source>
</reference>
<dbReference type="PANTHER" id="PTHR31151:SF0">
    <property type="entry name" value="PROLINE-TRNA LIGASE (DUF1680)"/>
    <property type="match status" value="1"/>
</dbReference>
<evidence type="ECO:0000259" key="4">
    <source>
        <dbReference type="Pfam" id="PF20736"/>
    </source>
</evidence>
<evidence type="ECO:0000313" key="5">
    <source>
        <dbReference type="EMBL" id="EAQ93770.1"/>
    </source>
</evidence>
<dbReference type="HOGENOM" id="CLU_008033_2_0_1"/>
<dbReference type="AlphaFoldDB" id="Q2HCP9"/>
<evidence type="ECO:0008006" key="7">
    <source>
        <dbReference type="Google" id="ProtNLM"/>
    </source>
</evidence>
<dbReference type="RefSeq" id="XP_001221226.1">
    <property type="nucleotide sequence ID" value="XM_001221225.1"/>
</dbReference>
<dbReference type="GO" id="GO:0005975">
    <property type="term" value="P:carbohydrate metabolic process"/>
    <property type="evidence" value="ECO:0007669"/>
    <property type="project" value="InterPro"/>
</dbReference>
<dbReference type="OrthoDB" id="5358475at2759"/>
<dbReference type="eggNOG" id="ENOG502QRCI">
    <property type="taxonomic scope" value="Eukaryota"/>
</dbReference>
<dbReference type="InterPro" id="IPR012878">
    <property type="entry name" value="Beta-AFase-like_GH127_cat"/>
</dbReference>